<protein>
    <submittedName>
        <fullName evidence="1">7277_t:CDS:1</fullName>
    </submittedName>
</protein>
<dbReference type="Proteomes" id="UP000789920">
    <property type="component" value="Unassembled WGS sequence"/>
</dbReference>
<reference evidence="1" key="1">
    <citation type="submission" date="2021-06" db="EMBL/GenBank/DDBJ databases">
        <authorList>
            <person name="Kallberg Y."/>
            <person name="Tangrot J."/>
            <person name="Rosling A."/>
        </authorList>
    </citation>
    <scope>NUCLEOTIDE SEQUENCE</scope>
    <source>
        <strain evidence="1">MA461A</strain>
    </source>
</reference>
<evidence type="ECO:0000313" key="2">
    <source>
        <dbReference type="Proteomes" id="UP000789920"/>
    </source>
</evidence>
<gene>
    <name evidence="1" type="ORF">RPERSI_LOCUS1259</name>
</gene>
<accession>A0ACA9KT39</accession>
<feature type="non-terminal residue" evidence="1">
    <location>
        <position position="1"/>
    </location>
</feature>
<organism evidence="1 2">
    <name type="scientific">Racocetra persica</name>
    <dbReference type="NCBI Taxonomy" id="160502"/>
    <lineage>
        <taxon>Eukaryota</taxon>
        <taxon>Fungi</taxon>
        <taxon>Fungi incertae sedis</taxon>
        <taxon>Mucoromycota</taxon>
        <taxon>Glomeromycotina</taxon>
        <taxon>Glomeromycetes</taxon>
        <taxon>Diversisporales</taxon>
        <taxon>Gigasporaceae</taxon>
        <taxon>Racocetra</taxon>
    </lineage>
</organism>
<sequence>MSSYHVDNMTESPVLYLLDLKNNLWNKFYETYPNSMKRTTFMTRLQECTNLKYHDDLVPESTWTIPINTESIEDDNEEGNRGGARIKKNIKAMLECFFLNGNRRNKDKISTQDMHYELLKFVEIGEIEKTDIPKIDTIQNWI</sequence>
<evidence type="ECO:0000313" key="1">
    <source>
        <dbReference type="EMBL" id="CAG8487895.1"/>
    </source>
</evidence>
<name>A0ACA9KT39_9GLOM</name>
<comment type="caution">
    <text evidence="1">The sequence shown here is derived from an EMBL/GenBank/DDBJ whole genome shotgun (WGS) entry which is preliminary data.</text>
</comment>
<keyword evidence="2" id="KW-1185">Reference proteome</keyword>
<proteinExistence type="predicted"/>
<dbReference type="EMBL" id="CAJVQC010001121">
    <property type="protein sequence ID" value="CAG8487895.1"/>
    <property type="molecule type" value="Genomic_DNA"/>
</dbReference>
<feature type="non-terminal residue" evidence="1">
    <location>
        <position position="142"/>
    </location>
</feature>